<keyword evidence="8" id="KW-1185">Reference proteome</keyword>
<reference evidence="5" key="2">
    <citation type="submission" date="2015-10" db="EMBL/GenBank/DDBJ databases">
        <authorList>
            <person name="Gilbert D.G."/>
        </authorList>
    </citation>
    <scope>NUCLEOTIDE SEQUENCE</scope>
    <source>
        <strain evidence="5">GO-13</strain>
    </source>
</reference>
<dbReference type="Pfam" id="PF04183">
    <property type="entry name" value="IucA_IucC"/>
    <property type="match status" value="1"/>
</dbReference>
<dbReference type="OrthoDB" id="2989563at2"/>
<evidence type="ECO:0000256" key="2">
    <source>
        <dbReference type="ARBA" id="ARBA00007832"/>
    </source>
</evidence>
<dbReference type="PANTHER" id="PTHR34384:SF5">
    <property type="entry name" value="L-2,3-DIAMINOPROPANOATE--CITRATE LIGASE"/>
    <property type="match status" value="1"/>
</dbReference>
<comment type="caution">
    <text evidence="5">The sequence shown here is derived from an EMBL/GenBank/DDBJ whole genome shotgun (WGS) entry which is preliminary data.</text>
</comment>
<reference evidence="6 8" key="3">
    <citation type="submission" date="2023-03" db="EMBL/GenBank/DDBJ databases">
        <title>Agriculturally important microbes genome sequencing.</title>
        <authorList>
            <person name="Dunlap C."/>
        </authorList>
    </citation>
    <scope>NUCLEOTIDE SEQUENCE [LARGE SCALE GENOMIC DNA]</scope>
    <source>
        <strain evidence="6 8">CBP-3203</strain>
    </source>
</reference>
<comment type="similarity">
    <text evidence="2">Belongs to the IucA/IucC family.</text>
</comment>
<gene>
    <name evidence="5" type="ORF">AB447_219900</name>
    <name evidence="6" type="ORF">P8828_22955</name>
</gene>
<dbReference type="PANTHER" id="PTHR34384">
    <property type="entry name" value="L-2,3-DIAMINOPROPANOATE--CITRATE LIGASE"/>
    <property type="match status" value="1"/>
</dbReference>
<protein>
    <submittedName>
        <fullName evidence="6">IucA/IucC family protein</fullName>
    </submittedName>
    <submittedName>
        <fullName evidence="5">IucA/IucC family siderophore biosynthesis protein</fullName>
    </submittedName>
</protein>
<accession>A0A0T6BNV4</accession>
<organism evidence="5 7">
    <name type="scientific">Bacillus glycinifermentans</name>
    <dbReference type="NCBI Taxonomy" id="1664069"/>
    <lineage>
        <taxon>Bacteria</taxon>
        <taxon>Bacillati</taxon>
        <taxon>Bacillota</taxon>
        <taxon>Bacilli</taxon>
        <taxon>Bacillales</taxon>
        <taxon>Bacillaceae</taxon>
        <taxon>Bacillus</taxon>
    </lineage>
</organism>
<dbReference type="InterPro" id="IPR007310">
    <property type="entry name" value="Aerobactin_biosyn_IucA/IucC_N"/>
</dbReference>
<dbReference type="GO" id="GO:0019290">
    <property type="term" value="P:siderophore biosynthetic process"/>
    <property type="evidence" value="ECO:0007669"/>
    <property type="project" value="InterPro"/>
</dbReference>
<reference evidence="5 7" key="1">
    <citation type="journal article" date="2015" name="Int. J. Syst. Evol. Microbiol.">
        <title>Bacillus glycinifermentans sp. nov., isolated from fermented soybean paste.</title>
        <authorList>
            <person name="Kim S.J."/>
            <person name="Dunlap C.A."/>
            <person name="Kwon S.W."/>
            <person name="Rooney A.P."/>
        </authorList>
    </citation>
    <scope>NUCLEOTIDE SEQUENCE [LARGE SCALE GENOMIC DNA]</scope>
    <source>
        <strain evidence="5 7">GO-13</strain>
    </source>
</reference>
<evidence type="ECO:0000256" key="1">
    <source>
        <dbReference type="ARBA" id="ARBA00004924"/>
    </source>
</evidence>
<dbReference type="Proteomes" id="UP000036168">
    <property type="component" value="Unassembled WGS sequence"/>
</dbReference>
<dbReference type="EMBL" id="JARRTL010000034">
    <property type="protein sequence ID" value="MEC0487609.1"/>
    <property type="molecule type" value="Genomic_DNA"/>
</dbReference>
<dbReference type="RefSeq" id="WP_048354813.1">
    <property type="nucleotide sequence ID" value="NZ_CP023481.1"/>
</dbReference>
<evidence type="ECO:0000313" key="8">
    <source>
        <dbReference type="Proteomes" id="UP001341297"/>
    </source>
</evidence>
<dbReference type="InterPro" id="IPR022770">
    <property type="entry name" value="IucA/IucC-like_C"/>
</dbReference>
<evidence type="ECO:0000259" key="3">
    <source>
        <dbReference type="Pfam" id="PF04183"/>
    </source>
</evidence>
<dbReference type="AlphaFoldDB" id="A0A0T6BNV4"/>
<feature type="domain" description="Aerobactin siderophore biosynthesis IucA/IucC-like C-terminal" evidence="4">
    <location>
        <begin position="405"/>
        <end position="564"/>
    </location>
</feature>
<sequence length="589" mass="66951">MGSYQEIAEHATMQSFLNCYLRETGINAAETRTGSGKILIVPLAHQQIELIAPVKYWSETGRHLFSFPLYYKINGDGKELPLDYVTLVALASKELLLQQNNRGAEDEFMLRVVLSCRNIRRYVEERANDQEELNAPDFSFIEAEQSLLLGHLMHPTPKSRQGMTDEEEKIFSPELKGEFQLHYFKAHASLVLHDSAAGTKAPLLIEEELGNDPSVDKKWLEKETRNPDFVLIPAHPLQAKALLDKPFVKRLIDEGMLTYLGAKGRTFTATSSVRTVYSKRSRFMYKFSVPIKITNSLRINKQKELDRGVEMARLLETELGERLKDKFPGFRVIKDPAYLSIKGESGESGFEVVIRENPFYEDDRSATLVAGLCQDHAYGKESRLGSIIKTLAAREGRPTEDVSADWFDKYLSISFEPVLWLFETYGLAIEAHQQNAVIRLKNGYPETFYYRDNQGYYYSESKAHILSGLAPDLSEKSETICSDGVAVERLRYYFFFNHLFGLVNGFGSEGLIKEEALLAMIRERLLEAEKTYGITELTDSLLRFPALPCKANLLTRFYDMDELTGSLETQSRYTSVANPLLREAAAVHE</sequence>
<evidence type="ECO:0000259" key="4">
    <source>
        <dbReference type="Pfam" id="PF06276"/>
    </source>
</evidence>
<dbReference type="Gene3D" id="1.10.510.40">
    <property type="match status" value="1"/>
</dbReference>
<proteinExistence type="inferred from homology"/>
<evidence type="ECO:0000313" key="7">
    <source>
        <dbReference type="Proteomes" id="UP000036168"/>
    </source>
</evidence>
<evidence type="ECO:0000313" key="6">
    <source>
        <dbReference type="EMBL" id="MEC0487609.1"/>
    </source>
</evidence>
<name>A0A0T6BNV4_9BACI</name>
<evidence type="ECO:0000313" key="5">
    <source>
        <dbReference type="EMBL" id="KRT93212.1"/>
    </source>
</evidence>
<dbReference type="GO" id="GO:0016881">
    <property type="term" value="F:acid-amino acid ligase activity"/>
    <property type="evidence" value="ECO:0007669"/>
    <property type="project" value="UniProtKB-ARBA"/>
</dbReference>
<dbReference type="InterPro" id="IPR037455">
    <property type="entry name" value="LucA/IucC-like"/>
</dbReference>
<dbReference type="EMBL" id="LECW02000022">
    <property type="protein sequence ID" value="KRT93212.1"/>
    <property type="molecule type" value="Genomic_DNA"/>
</dbReference>
<dbReference type="STRING" id="1664069.BGLY_1216"/>
<comment type="pathway">
    <text evidence="1">Siderophore biosynthesis.</text>
</comment>
<dbReference type="Proteomes" id="UP001341297">
    <property type="component" value="Unassembled WGS sequence"/>
</dbReference>
<feature type="domain" description="Aerobactin siderophore biosynthesis IucA/IucC N-terminal" evidence="3">
    <location>
        <begin position="139"/>
        <end position="374"/>
    </location>
</feature>
<dbReference type="Pfam" id="PF06276">
    <property type="entry name" value="FhuF"/>
    <property type="match status" value="1"/>
</dbReference>